<gene>
    <name evidence="2" type="ORF">S01H1_48232</name>
</gene>
<dbReference type="EMBL" id="BARS01030967">
    <property type="protein sequence ID" value="GAG27215.1"/>
    <property type="molecule type" value="Genomic_DNA"/>
</dbReference>
<feature type="transmembrane region" description="Helical" evidence="1">
    <location>
        <begin position="83"/>
        <end position="102"/>
    </location>
</feature>
<proteinExistence type="predicted"/>
<sequence>MNTQKLKKAVVGLINNMKMSLPVLVGVLLLVGLVNTSIPKVYFTKIFTGNNLLDPFIGTAFGSVAAGNPLTSYIIGGELLKNGINLAAVVAFILSWVTVGTVQLPAESLMLGKRFALVRNGISFVMAILVALLTVTTLEVI</sequence>
<evidence type="ECO:0008006" key="3">
    <source>
        <dbReference type="Google" id="ProtNLM"/>
    </source>
</evidence>
<feature type="transmembrane region" description="Helical" evidence="1">
    <location>
        <begin position="52"/>
        <end position="71"/>
    </location>
</feature>
<feature type="transmembrane region" description="Helical" evidence="1">
    <location>
        <begin position="122"/>
        <end position="140"/>
    </location>
</feature>
<keyword evidence="1" id="KW-1133">Transmembrane helix</keyword>
<keyword evidence="1" id="KW-0472">Membrane</keyword>
<organism evidence="2">
    <name type="scientific">marine sediment metagenome</name>
    <dbReference type="NCBI Taxonomy" id="412755"/>
    <lineage>
        <taxon>unclassified sequences</taxon>
        <taxon>metagenomes</taxon>
        <taxon>ecological metagenomes</taxon>
    </lineage>
</organism>
<keyword evidence="1" id="KW-0812">Transmembrane</keyword>
<name>X0W9A4_9ZZZZ</name>
<evidence type="ECO:0000256" key="1">
    <source>
        <dbReference type="SAM" id="Phobius"/>
    </source>
</evidence>
<accession>X0W9A4</accession>
<protein>
    <recommendedName>
        <fullName evidence="3">Permease</fullName>
    </recommendedName>
</protein>
<evidence type="ECO:0000313" key="2">
    <source>
        <dbReference type="EMBL" id="GAG27215.1"/>
    </source>
</evidence>
<dbReference type="AlphaFoldDB" id="X0W9A4"/>
<comment type="caution">
    <text evidence="2">The sequence shown here is derived from an EMBL/GenBank/DDBJ whole genome shotgun (WGS) entry which is preliminary data.</text>
</comment>
<reference evidence="2" key="1">
    <citation type="journal article" date="2014" name="Front. Microbiol.">
        <title>High frequency of phylogenetically diverse reductive dehalogenase-homologous genes in deep subseafloor sedimentary metagenomes.</title>
        <authorList>
            <person name="Kawai M."/>
            <person name="Futagami T."/>
            <person name="Toyoda A."/>
            <person name="Takaki Y."/>
            <person name="Nishi S."/>
            <person name="Hori S."/>
            <person name="Arai W."/>
            <person name="Tsubouchi T."/>
            <person name="Morono Y."/>
            <person name="Uchiyama I."/>
            <person name="Ito T."/>
            <person name="Fujiyama A."/>
            <person name="Inagaki F."/>
            <person name="Takami H."/>
        </authorList>
    </citation>
    <scope>NUCLEOTIDE SEQUENCE</scope>
    <source>
        <strain evidence="2">Expedition CK06-06</strain>
    </source>
</reference>